<name>A0ABV2QPJ1_9MICO</name>
<gene>
    <name evidence="1" type="ORF">ABIE21_002469</name>
</gene>
<reference evidence="1 2" key="1">
    <citation type="submission" date="2024-06" db="EMBL/GenBank/DDBJ databases">
        <title>Sorghum-associated microbial communities from plants grown in Nebraska, USA.</title>
        <authorList>
            <person name="Schachtman D."/>
        </authorList>
    </citation>
    <scope>NUCLEOTIDE SEQUENCE [LARGE SCALE GENOMIC DNA]</scope>
    <source>
        <strain evidence="1 2">2857</strain>
    </source>
</reference>
<protein>
    <submittedName>
        <fullName evidence="1">Uncharacterized protein</fullName>
    </submittedName>
</protein>
<comment type="caution">
    <text evidence="1">The sequence shown here is derived from an EMBL/GenBank/DDBJ whole genome shotgun (WGS) entry which is preliminary data.</text>
</comment>
<dbReference type="EMBL" id="JBEPSJ010000002">
    <property type="protein sequence ID" value="MET4582959.1"/>
    <property type="molecule type" value="Genomic_DNA"/>
</dbReference>
<keyword evidence="2" id="KW-1185">Reference proteome</keyword>
<proteinExistence type="predicted"/>
<evidence type="ECO:0000313" key="2">
    <source>
        <dbReference type="Proteomes" id="UP001549257"/>
    </source>
</evidence>
<evidence type="ECO:0000313" key="1">
    <source>
        <dbReference type="EMBL" id="MET4582959.1"/>
    </source>
</evidence>
<organism evidence="1 2">
    <name type="scientific">Conyzicola nivalis</name>
    <dbReference type="NCBI Taxonomy" id="1477021"/>
    <lineage>
        <taxon>Bacteria</taxon>
        <taxon>Bacillati</taxon>
        <taxon>Actinomycetota</taxon>
        <taxon>Actinomycetes</taxon>
        <taxon>Micrococcales</taxon>
        <taxon>Microbacteriaceae</taxon>
        <taxon>Conyzicola</taxon>
    </lineage>
</organism>
<accession>A0ABV2QPJ1</accession>
<dbReference type="RefSeq" id="WP_354025109.1">
    <property type="nucleotide sequence ID" value="NZ_JBEPSJ010000002.1"/>
</dbReference>
<dbReference type="Proteomes" id="UP001549257">
    <property type="component" value="Unassembled WGS sequence"/>
</dbReference>
<sequence length="102" mass="11195">MEIQLEIGSRFDDGLHLVTFPTVRDNPPIEPLTNEELRSIAYANADGWRCFYPASRGHLTAAEARAVMRAERGMPAETAEEAEAAESLLAAERGWGVTVPQP</sequence>